<evidence type="ECO:0000313" key="2">
    <source>
        <dbReference type="EMBL" id="VDN05439.1"/>
    </source>
</evidence>
<dbReference type="Proteomes" id="UP000276776">
    <property type="component" value="Unassembled WGS sequence"/>
</dbReference>
<organism evidence="4">
    <name type="scientific">Thelazia callipaeda</name>
    <name type="common">Oriental eyeworm</name>
    <name type="synonym">Parasitic nematode</name>
    <dbReference type="NCBI Taxonomy" id="103827"/>
    <lineage>
        <taxon>Eukaryota</taxon>
        <taxon>Metazoa</taxon>
        <taxon>Ecdysozoa</taxon>
        <taxon>Nematoda</taxon>
        <taxon>Chromadorea</taxon>
        <taxon>Rhabditida</taxon>
        <taxon>Spirurina</taxon>
        <taxon>Spiruromorpha</taxon>
        <taxon>Thelazioidea</taxon>
        <taxon>Thelaziidae</taxon>
        <taxon>Thelazia</taxon>
    </lineage>
</organism>
<protein>
    <submittedName>
        <fullName evidence="4">Double-strand-break repair protein rad21 homolog</fullName>
    </submittedName>
</protein>
<accession>A0A0N5D4N7</accession>
<dbReference type="WBParaSite" id="TCLT_0000794101-mRNA-1">
    <property type="protein sequence ID" value="TCLT_0000794101-mRNA-1"/>
    <property type="gene ID" value="TCLT_0000794101"/>
</dbReference>
<dbReference type="AlphaFoldDB" id="A0A0N5D4N7"/>
<keyword evidence="3" id="KW-1185">Reference proteome</keyword>
<dbReference type="EMBL" id="UYYF01004561">
    <property type="protein sequence ID" value="VDN05439.1"/>
    <property type="molecule type" value="Genomic_DNA"/>
</dbReference>
<dbReference type="OrthoDB" id="10615359at2759"/>
<feature type="region of interest" description="Disordered" evidence="1">
    <location>
        <begin position="16"/>
        <end position="46"/>
    </location>
</feature>
<dbReference type="STRING" id="103827.A0A0N5D4N7"/>
<gene>
    <name evidence="2" type="ORF">TCLT_LOCUS7930</name>
</gene>
<name>A0A0N5D4N7_THECL</name>
<evidence type="ECO:0000313" key="4">
    <source>
        <dbReference type="WBParaSite" id="TCLT_0000794101-mRNA-1"/>
    </source>
</evidence>
<evidence type="ECO:0000256" key="1">
    <source>
        <dbReference type="SAM" id="MobiDB-lite"/>
    </source>
</evidence>
<sequence length="233" mass="26197">MEDELEGVDLYDLNILDDNKPFDGSEDEYFSSGEPGPSGLQRAKNFSPIAPPEEVIQELDMSHLGIDILNDNEEFEASEKYFDGALEGEVIGELDISHLELDTSGNTEAFEGYEAAYFDSNKPGPSGLQRTKSMPATDHNSLDEILAEIEETSVVQGENSNNLDTEEDLPTLEQVNSLLAINEAFKETLENLVRRKMLRVKLRQSDEPTSRGKIKKVPISRFIYPYFRDSHNM</sequence>
<reference evidence="4" key="1">
    <citation type="submission" date="2017-02" db="UniProtKB">
        <authorList>
            <consortium name="WormBaseParasite"/>
        </authorList>
    </citation>
    <scope>IDENTIFICATION</scope>
</reference>
<proteinExistence type="predicted"/>
<reference evidence="2 3" key="2">
    <citation type="submission" date="2018-11" db="EMBL/GenBank/DDBJ databases">
        <authorList>
            <consortium name="Pathogen Informatics"/>
        </authorList>
    </citation>
    <scope>NUCLEOTIDE SEQUENCE [LARGE SCALE GENOMIC DNA]</scope>
</reference>
<evidence type="ECO:0000313" key="3">
    <source>
        <dbReference type="Proteomes" id="UP000276776"/>
    </source>
</evidence>